<dbReference type="AlphaFoldDB" id="A0A2K3P5H4"/>
<comment type="caution">
    <text evidence="5">The sequence shown here is derived from an EMBL/GenBank/DDBJ whole genome shotgun (WGS) entry which is preliminary data.</text>
</comment>
<dbReference type="InterPro" id="IPR032000">
    <property type="entry name" value="Albumin_I_a"/>
</dbReference>
<feature type="domain" description="Albumin I chain a" evidence="4">
    <location>
        <begin position="73"/>
        <end position="111"/>
    </location>
</feature>
<evidence type="ECO:0000256" key="3">
    <source>
        <dbReference type="SAM" id="SignalP"/>
    </source>
</evidence>
<reference evidence="5 6" key="1">
    <citation type="journal article" date="2014" name="Am. J. Bot.">
        <title>Genome assembly and annotation for red clover (Trifolium pratense; Fabaceae).</title>
        <authorList>
            <person name="Istvanek J."/>
            <person name="Jaros M."/>
            <person name="Krenek A."/>
            <person name="Repkova J."/>
        </authorList>
    </citation>
    <scope>NUCLEOTIDE SEQUENCE [LARGE SCALE GENOMIC DNA]</scope>
    <source>
        <strain evidence="6">cv. Tatra</strain>
        <tissue evidence="5">Young leaves</tissue>
    </source>
</reference>
<proteinExistence type="predicted"/>
<sequence length="132" mass="14377">MVYVRLVLLSVFLLATFVTFPIKKVEAICGELCSINVPCPKSACGFCTPQGYIGVCIPGSYKDAMKMVGENFICQNDAECKNKGSRNVCVRSPKSDVEYGVCADSISEAQNLIFKIFSKSKLTNDLMPTITA</sequence>
<feature type="signal peptide" evidence="3">
    <location>
        <begin position="1"/>
        <end position="27"/>
    </location>
</feature>
<evidence type="ECO:0000256" key="2">
    <source>
        <dbReference type="ARBA" id="ARBA00023157"/>
    </source>
</evidence>
<name>A0A2K3P5H4_TRIPR</name>
<keyword evidence="2" id="KW-1015">Disulfide bond</keyword>
<keyword evidence="1" id="KW-0960">Knottin</keyword>
<organism evidence="5 6">
    <name type="scientific">Trifolium pratense</name>
    <name type="common">Red clover</name>
    <dbReference type="NCBI Taxonomy" id="57577"/>
    <lineage>
        <taxon>Eukaryota</taxon>
        <taxon>Viridiplantae</taxon>
        <taxon>Streptophyta</taxon>
        <taxon>Embryophyta</taxon>
        <taxon>Tracheophyta</taxon>
        <taxon>Spermatophyta</taxon>
        <taxon>Magnoliopsida</taxon>
        <taxon>eudicotyledons</taxon>
        <taxon>Gunneridae</taxon>
        <taxon>Pentapetalae</taxon>
        <taxon>rosids</taxon>
        <taxon>fabids</taxon>
        <taxon>Fabales</taxon>
        <taxon>Fabaceae</taxon>
        <taxon>Papilionoideae</taxon>
        <taxon>50 kb inversion clade</taxon>
        <taxon>NPAAA clade</taxon>
        <taxon>Hologalegina</taxon>
        <taxon>IRL clade</taxon>
        <taxon>Trifolieae</taxon>
        <taxon>Trifolium</taxon>
    </lineage>
</organism>
<evidence type="ECO:0000313" key="5">
    <source>
        <dbReference type="EMBL" id="PNY10534.1"/>
    </source>
</evidence>
<dbReference type="Pfam" id="PF16720">
    <property type="entry name" value="Albumin_I_a"/>
    <property type="match status" value="1"/>
</dbReference>
<protein>
    <submittedName>
        <fullName evidence="5">Albumin</fullName>
    </submittedName>
</protein>
<dbReference type="Proteomes" id="UP000236291">
    <property type="component" value="Unassembled WGS sequence"/>
</dbReference>
<accession>A0A2K3P5H4</accession>
<reference evidence="5 6" key="2">
    <citation type="journal article" date="2017" name="Front. Plant Sci.">
        <title>Gene Classification and Mining of Molecular Markers Useful in Red Clover (Trifolium pratense) Breeding.</title>
        <authorList>
            <person name="Istvanek J."/>
            <person name="Dluhosova J."/>
            <person name="Dluhos P."/>
            <person name="Patkova L."/>
            <person name="Nedelnik J."/>
            <person name="Repkova J."/>
        </authorList>
    </citation>
    <scope>NUCLEOTIDE SEQUENCE [LARGE SCALE GENOMIC DNA]</scope>
    <source>
        <strain evidence="6">cv. Tatra</strain>
        <tissue evidence="5">Young leaves</tissue>
    </source>
</reference>
<dbReference type="Gramene" id="Tp57577_TGAC_v2_mRNA9613">
    <property type="protein sequence ID" value="Tp57577_TGAC_v2_mRNA9613"/>
    <property type="gene ID" value="Tp57577_TGAC_v2_gene9304"/>
</dbReference>
<evidence type="ECO:0000259" key="4">
    <source>
        <dbReference type="Pfam" id="PF16720"/>
    </source>
</evidence>
<evidence type="ECO:0000256" key="1">
    <source>
        <dbReference type="ARBA" id="ARBA00022854"/>
    </source>
</evidence>
<keyword evidence="3" id="KW-0732">Signal</keyword>
<dbReference type="EMBL" id="ASHM01003887">
    <property type="protein sequence ID" value="PNY10534.1"/>
    <property type="molecule type" value="Genomic_DNA"/>
</dbReference>
<dbReference type="OrthoDB" id="1420895at2759"/>
<gene>
    <name evidence="5" type="primary">albumin</name>
    <name evidence="5" type="ORF">L195_g007116</name>
</gene>
<evidence type="ECO:0000313" key="6">
    <source>
        <dbReference type="Proteomes" id="UP000236291"/>
    </source>
</evidence>
<feature type="chain" id="PRO_5014393580" evidence="3">
    <location>
        <begin position="28"/>
        <end position="132"/>
    </location>
</feature>